<reference evidence="1" key="1">
    <citation type="submission" date="2021-02" db="EMBL/GenBank/DDBJ databases">
        <authorList>
            <person name="Bekaert M."/>
        </authorList>
    </citation>
    <scope>NUCLEOTIDE SEQUENCE</scope>
    <source>
        <strain evidence="1">IoA-00</strain>
    </source>
</reference>
<keyword evidence="2" id="KW-1185">Reference proteome</keyword>
<gene>
    <name evidence="1" type="ORF">LSAA_2040</name>
</gene>
<dbReference type="OrthoDB" id="2115692at2759"/>
<dbReference type="Gene3D" id="3.40.630.30">
    <property type="match status" value="2"/>
</dbReference>
<proteinExistence type="predicted"/>
<protein>
    <submittedName>
        <fullName evidence="1">(salmon louse) hypothetical protein</fullName>
    </submittedName>
</protein>
<sequence>MGELDPAKSFLFEQGVDKKTSVAWVVFSSRWQTASSLRYYALLGKIEDPPHSRQQQAPPPKLSKKEREAIWREAKRIRKAVIRAIRENRAASRVEVSPAQKQARNKAISKDEESNFLVIKTTFKFDKYPAVVIGEMNHPCQKGDALKFKAFSTGVQNALILKEPLGVAFGLADEKLYRPWIRKLTQPHIEKLQISWGCFEGDKLVGLILNNIQHKDTNKKHLDTFIVHNLYKGVDIFGDLDRLIHHYLLSLSLQEASYKGIKECFAETTGKYSGKIFEQLGFMKIRMIKYKDFEETRSIDLGVHDEAIVWRKILKCQIEKWKLYKTSPLESSLDLFPYTLPSFSSRSMILINKNYRSNDEKIIPRIITWITFSFFLLKIKKHGNALNRIMSDITSFVLPHFLQGIFGIPTKNDKNRDHNNLSSQKFLFIVCTAFSIRV</sequence>
<evidence type="ECO:0000313" key="2">
    <source>
        <dbReference type="Proteomes" id="UP000675881"/>
    </source>
</evidence>
<dbReference type="AlphaFoldDB" id="A0A7R8CAN8"/>
<evidence type="ECO:0000313" key="1">
    <source>
        <dbReference type="EMBL" id="CAF2753039.1"/>
    </source>
</evidence>
<name>A0A7R8CAN8_LEPSM</name>
<dbReference type="Proteomes" id="UP000675881">
    <property type="component" value="Chromosome 1"/>
</dbReference>
<organism evidence="1 2">
    <name type="scientific">Lepeophtheirus salmonis</name>
    <name type="common">Salmon louse</name>
    <name type="synonym">Caligus salmonis</name>
    <dbReference type="NCBI Taxonomy" id="72036"/>
    <lineage>
        <taxon>Eukaryota</taxon>
        <taxon>Metazoa</taxon>
        <taxon>Ecdysozoa</taxon>
        <taxon>Arthropoda</taxon>
        <taxon>Crustacea</taxon>
        <taxon>Multicrustacea</taxon>
        <taxon>Hexanauplia</taxon>
        <taxon>Copepoda</taxon>
        <taxon>Siphonostomatoida</taxon>
        <taxon>Caligidae</taxon>
        <taxon>Lepeophtheirus</taxon>
    </lineage>
</organism>
<dbReference type="EMBL" id="HG994580">
    <property type="protein sequence ID" value="CAF2753039.1"/>
    <property type="molecule type" value="Genomic_DNA"/>
</dbReference>
<accession>A0A7R8CAN8</accession>